<accession>A0A6N2V1X7</accession>
<feature type="region of interest" description="Disordered" evidence="1">
    <location>
        <begin position="186"/>
        <end position="207"/>
    </location>
</feature>
<dbReference type="AlphaFoldDB" id="A0A6N2V1X7"/>
<dbReference type="InterPro" id="IPR005094">
    <property type="entry name" value="Endonuclease_MobA/VirD2"/>
</dbReference>
<evidence type="ECO:0000259" key="2">
    <source>
        <dbReference type="Pfam" id="PF03432"/>
    </source>
</evidence>
<organism evidence="3">
    <name type="scientific">[Clostridium] nexile</name>
    <dbReference type="NCBI Taxonomy" id="29361"/>
    <lineage>
        <taxon>Bacteria</taxon>
        <taxon>Bacillati</taxon>
        <taxon>Bacillota</taxon>
        <taxon>Clostridia</taxon>
        <taxon>Lachnospirales</taxon>
        <taxon>Lachnospiraceae</taxon>
        <taxon>Tyzzerella</taxon>
    </lineage>
</organism>
<feature type="region of interest" description="Disordered" evidence="1">
    <location>
        <begin position="381"/>
        <end position="423"/>
    </location>
</feature>
<reference evidence="3" key="1">
    <citation type="submission" date="2019-11" db="EMBL/GenBank/DDBJ databases">
        <authorList>
            <person name="Feng L."/>
        </authorList>
    </citation>
    <scope>NUCLEOTIDE SEQUENCE</scope>
    <source>
        <strain evidence="3">CnexileLFYP112</strain>
    </source>
</reference>
<evidence type="ECO:0000256" key="1">
    <source>
        <dbReference type="SAM" id="MobiDB-lite"/>
    </source>
</evidence>
<dbReference type="EMBL" id="CACRTG010000021">
    <property type="protein sequence ID" value="VYT22942.1"/>
    <property type="molecule type" value="Genomic_DNA"/>
</dbReference>
<proteinExistence type="predicted"/>
<feature type="domain" description="MobA/VirD2-like nuclease" evidence="2">
    <location>
        <begin position="21"/>
        <end position="171"/>
    </location>
</feature>
<feature type="compositionally biased region" description="Basic and acidic residues" evidence="1">
    <location>
        <begin position="403"/>
        <end position="423"/>
    </location>
</feature>
<dbReference type="Pfam" id="PF03432">
    <property type="entry name" value="Relaxase"/>
    <property type="match status" value="1"/>
</dbReference>
<gene>
    <name evidence="3" type="ORF">CNLFYP112_02370</name>
</gene>
<evidence type="ECO:0000313" key="3">
    <source>
        <dbReference type="EMBL" id="VYT22942.1"/>
    </source>
</evidence>
<sequence length="423" mass="49024">MTIIKQGGVSSKSHQRNLRAYINDDKKVLLRDSQNMEECKDLKRWASYMERTRKTFGHDKAARRIRDRKTGELKEAKNTVLFHQIVAFLPDECDLNGGKLTPEDCMRYARDYVGTYYPNQEVVFALHNEYCKEDKTHRYAVHIVINRSDLSTGKRLDEGRGKEAKVRRASRIRKMDKAWGLKQVERDERNSSVHKKQPSKVEKEIEGRGGKSYKTNLRELCRIAAERSQDIYEYREMLEGWGVDTQFRKGRLYVTDTDNSKYSFSLAKLDADLNQNGLNRTFRANVVADIREKGRQAHEERVAVEAERQRVIGIRDAYLEEMRKSYLDYRKKAHGLEGTALAAFPKLELKRPPKEVVDDPEVKRLWLAYRRGADELRVEMASEVPYARKPKKGGGTSGSGTQPRREAPSIGKDERGHERPDVR</sequence>
<protein>
    <submittedName>
        <fullName evidence="3">Relaxase/Mobilisation nuclease domain protein</fullName>
    </submittedName>
</protein>
<name>A0A6N2V1X7_9FIRM</name>